<name>A0A7S8F6T8_9SPHN</name>
<protein>
    <recommendedName>
        <fullName evidence="3">Prokaryotic glutathione synthetase ATP-binding domain-containing protein</fullName>
    </recommendedName>
</protein>
<keyword evidence="2" id="KW-1185">Reference proteome</keyword>
<dbReference type="Gene3D" id="3.30.1490.20">
    <property type="entry name" value="ATP-grasp fold, A domain"/>
    <property type="match status" value="1"/>
</dbReference>
<proteinExistence type="predicted"/>
<dbReference type="GO" id="GO:0005524">
    <property type="term" value="F:ATP binding"/>
    <property type="evidence" value="ECO:0007669"/>
    <property type="project" value="InterPro"/>
</dbReference>
<dbReference type="InterPro" id="IPR053191">
    <property type="entry name" value="DcsG_Biosynth_Enzyme"/>
</dbReference>
<dbReference type="PANTHER" id="PTHR39217:SF1">
    <property type="entry name" value="GLUTATHIONE SYNTHETASE"/>
    <property type="match status" value="1"/>
</dbReference>
<dbReference type="Proteomes" id="UP000594459">
    <property type="component" value="Chromosome"/>
</dbReference>
<organism evidence="1 2">
    <name type="scientific">Qipengyuania soli</name>
    <dbReference type="NCBI Taxonomy" id="2782568"/>
    <lineage>
        <taxon>Bacteria</taxon>
        <taxon>Pseudomonadati</taxon>
        <taxon>Pseudomonadota</taxon>
        <taxon>Alphaproteobacteria</taxon>
        <taxon>Sphingomonadales</taxon>
        <taxon>Erythrobacteraceae</taxon>
        <taxon>Qipengyuania</taxon>
    </lineage>
</organism>
<gene>
    <name evidence="1" type="ORF">IRL76_00540</name>
</gene>
<dbReference type="PANTHER" id="PTHR39217">
    <property type="match status" value="1"/>
</dbReference>
<dbReference type="Gene3D" id="3.40.50.20">
    <property type="match status" value="1"/>
</dbReference>
<evidence type="ECO:0000313" key="1">
    <source>
        <dbReference type="EMBL" id="QPD00320.1"/>
    </source>
</evidence>
<evidence type="ECO:0000313" key="2">
    <source>
        <dbReference type="Proteomes" id="UP000594459"/>
    </source>
</evidence>
<dbReference type="KEGG" id="qso:IRL76_00540"/>
<accession>A0A7S8F6T8</accession>
<reference evidence="1 2" key="1">
    <citation type="submission" date="2020-11" db="EMBL/GenBank/DDBJ databases">
        <title>The genome sequence of Erythrobacter sp. 6D36.</title>
        <authorList>
            <person name="Liu Y."/>
        </authorList>
    </citation>
    <scope>NUCLEOTIDE SEQUENCE [LARGE SCALE GENOMIC DNA]</scope>
    <source>
        <strain evidence="1 2">6D36</strain>
    </source>
</reference>
<sequence>MLGSSWDYQDYPQEFLARIDTLAARGIAVHNPPEVVRWNLDKGYLRELAARGVSTIPTLWRDELNRADVIAAMDQFGCDGVVVKRQVGAGGMGQFRFTRETLPDYGWRMGRPCMVQPFLASVPEEGEFTFLFVDGDFSHAVLKRAAEGEYRIQSLYGGSEHDYTPTPADLATAQSVVAALPFVAPLYCRIDMARLPSGELAVMEAEMIEPYLYPEQGPGLGQRMAEAITKRLGEATPNRT</sequence>
<evidence type="ECO:0008006" key="3">
    <source>
        <dbReference type="Google" id="ProtNLM"/>
    </source>
</evidence>
<dbReference type="Gene3D" id="3.30.470.20">
    <property type="entry name" value="ATP-grasp fold, B domain"/>
    <property type="match status" value="1"/>
</dbReference>
<dbReference type="EMBL" id="CP064654">
    <property type="protein sequence ID" value="QPD00320.1"/>
    <property type="molecule type" value="Genomic_DNA"/>
</dbReference>
<dbReference type="InterPro" id="IPR013815">
    <property type="entry name" value="ATP_grasp_subdomain_1"/>
</dbReference>
<dbReference type="AlphaFoldDB" id="A0A7S8F6T8"/>
<dbReference type="SUPFAM" id="SSF56059">
    <property type="entry name" value="Glutathione synthetase ATP-binding domain-like"/>
    <property type="match status" value="1"/>
</dbReference>